<evidence type="ECO:0000313" key="7">
    <source>
        <dbReference type="Proteomes" id="UP000640052"/>
    </source>
</evidence>
<dbReference type="Proteomes" id="UP000640052">
    <property type="component" value="Unassembled WGS sequence"/>
</dbReference>
<dbReference type="PROSITE" id="PS51257">
    <property type="entry name" value="PROKAR_LIPOPROTEIN"/>
    <property type="match status" value="1"/>
</dbReference>
<dbReference type="NCBIfam" id="NF008185">
    <property type="entry name" value="PRK10936.1"/>
    <property type="match status" value="1"/>
</dbReference>
<dbReference type="Pfam" id="PF13407">
    <property type="entry name" value="Peripla_BP_4"/>
    <property type="match status" value="1"/>
</dbReference>
<evidence type="ECO:0000256" key="2">
    <source>
        <dbReference type="ARBA" id="ARBA00007639"/>
    </source>
</evidence>
<feature type="domain" description="Periplasmic binding protein" evidence="5">
    <location>
        <begin position="84"/>
        <end position="337"/>
    </location>
</feature>
<dbReference type="InterPro" id="IPR025997">
    <property type="entry name" value="SBP_2_dom"/>
</dbReference>
<feature type="chain" id="PRO_5038832081" evidence="4">
    <location>
        <begin position="24"/>
        <end position="379"/>
    </location>
</feature>
<sequence>MFVQFTRYSAVLATAAAATLALSACGSSTTPESGSASGPATGDTAAAKSWAPAKVDVWADLSMDSARSKAEYTPVGKAEKPWNICVSVPHMKDAYWLGMNYGVAEQAREAGVNMTMVEAGGYENIDKQIQQIEDCSQSADAVVIGAISFDGLNSTVDRLAAAGKPVIDVINGMSSPKVTAKSLVSFHDLAQIAAEWVVKDSAGQPVKVAWFPGPKGAGWSEDGERGFKSALTGSPVQVVDTKWGDTGKDAQSKLIEDVLAAHPDINYIVGTAVTAEAAGPILRDRGLSDKIRVAGYYFTPGTYTGIERGTVQAAPSDSTAIQGRIAIDQAIRALEKKDFQKHVGPELVMVTKDTLKDFDVSTTLAPDSWSPTFQVKAGS</sequence>
<dbReference type="GO" id="GO:0030313">
    <property type="term" value="C:cell envelope"/>
    <property type="evidence" value="ECO:0007669"/>
    <property type="project" value="UniProtKB-SubCell"/>
</dbReference>
<keyword evidence="7" id="KW-1185">Reference proteome</keyword>
<dbReference type="SUPFAM" id="SSF53822">
    <property type="entry name" value="Periplasmic binding protein-like I"/>
    <property type="match status" value="1"/>
</dbReference>
<feature type="signal peptide" evidence="4">
    <location>
        <begin position="1"/>
        <end position="23"/>
    </location>
</feature>
<comment type="subcellular location">
    <subcellularLocation>
        <location evidence="1">Cell envelope</location>
    </subcellularLocation>
</comment>
<proteinExistence type="inferred from homology"/>
<evidence type="ECO:0000259" key="5">
    <source>
        <dbReference type="Pfam" id="PF13407"/>
    </source>
</evidence>
<dbReference type="PANTHER" id="PTHR46847:SF1">
    <property type="entry name" value="D-ALLOSE-BINDING PERIPLASMIC PROTEIN-RELATED"/>
    <property type="match status" value="1"/>
</dbReference>
<comment type="caution">
    <text evidence="6">The sequence shown here is derived from an EMBL/GenBank/DDBJ whole genome shotgun (WGS) entry which is preliminary data.</text>
</comment>
<gene>
    <name evidence="6" type="ORF">Aph01nite_35680</name>
</gene>
<dbReference type="PANTHER" id="PTHR46847">
    <property type="entry name" value="D-ALLOSE-BINDING PERIPLASMIC PROTEIN-RELATED"/>
    <property type="match status" value="1"/>
</dbReference>
<protein>
    <submittedName>
        <fullName evidence="6">TMAO reductase system periplasmic protein TorT</fullName>
    </submittedName>
</protein>
<dbReference type="InterPro" id="IPR028082">
    <property type="entry name" value="Peripla_BP_I"/>
</dbReference>
<dbReference type="EMBL" id="BOOA01000026">
    <property type="protein sequence ID" value="GIH25258.1"/>
    <property type="molecule type" value="Genomic_DNA"/>
</dbReference>
<name>A0A919QD54_9ACTN</name>
<evidence type="ECO:0000256" key="3">
    <source>
        <dbReference type="ARBA" id="ARBA00022729"/>
    </source>
</evidence>
<evidence type="ECO:0000256" key="4">
    <source>
        <dbReference type="SAM" id="SignalP"/>
    </source>
</evidence>
<keyword evidence="3 4" id="KW-0732">Signal</keyword>
<reference evidence="6" key="1">
    <citation type="submission" date="2021-01" db="EMBL/GenBank/DDBJ databases">
        <title>Whole genome shotgun sequence of Acrocarpospora phusangensis NBRC 108782.</title>
        <authorList>
            <person name="Komaki H."/>
            <person name="Tamura T."/>
        </authorList>
    </citation>
    <scope>NUCLEOTIDE SEQUENCE</scope>
    <source>
        <strain evidence="6">NBRC 108782</strain>
    </source>
</reference>
<dbReference type="AlphaFoldDB" id="A0A919QD54"/>
<dbReference type="CDD" id="cd06306">
    <property type="entry name" value="PBP1_TorT-like"/>
    <property type="match status" value="1"/>
</dbReference>
<evidence type="ECO:0000256" key="1">
    <source>
        <dbReference type="ARBA" id="ARBA00004196"/>
    </source>
</evidence>
<organism evidence="6 7">
    <name type="scientific">Acrocarpospora phusangensis</name>
    <dbReference type="NCBI Taxonomy" id="1070424"/>
    <lineage>
        <taxon>Bacteria</taxon>
        <taxon>Bacillati</taxon>
        <taxon>Actinomycetota</taxon>
        <taxon>Actinomycetes</taxon>
        <taxon>Streptosporangiales</taxon>
        <taxon>Streptosporangiaceae</taxon>
        <taxon>Acrocarpospora</taxon>
    </lineage>
</organism>
<comment type="similarity">
    <text evidence="2">Belongs to the bacterial solute-binding protein 2 family.</text>
</comment>
<evidence type="ECO:0000313" key="6">
    <source>
        <dbReference type="EMBL" id="GIH25258.1"/>
    </source>
</evidence>
<accession>A0A919QD54</accession>
<dbReference type="GO" id="GO:0030246">
    <property type="term" value="F:carbohydrate binding"/>
    <property type="evidence" value="ECO:0007669"/>
    <property type="project" value="UniProtKB-ARBA"/>
</dbReference>
<dbReference type="Gene3D" id="3.40.50.2300">
    <property type="match status" value="2"/>
</dbReference>